<sequence>MEETYRIDPSLPDDELCEQIKAACARMEQTYEDGFYSKLTVYRHWSKHNPELSGKIARPRAYRWYLRRELLKLARRGAEITVTRSRPRVDLRSPRLLELVDETDFDLTRKKVFLFGPERSDLSIERLEHYTGTRAEDFQRYVLLTNYNMHIEAFMNQFPDCEKPNRDNVQMPALHHKQNDNLGISIVNIGVGPSNAKNLTDHLAVLRPDAMLMVGHCAGVRNHQEIGDFVLASGYMRGDHLLDESLPPSVPITPSFLLNRALASALDEADLPYRIGAVFTTADRNWELSLQRTLEHLRVSRSIAVDMESATVAANGFRYRIPNATLLCVSDKPLHGQPKLPTSAKAFYAETKNQHLAVATNAIQRIKQEYPDGLPNSDIRAPEESLLEGPDGSC</sequence>
<proteinExistence type="predicted"/>
<evidence type="ECO:0000313" key="3">
    <source>
        <dbReference type="EMBL" id="QDS91453.1"/>
    </source>
</evidence>
<dbReference type="InterPro" id="IPR035994">
    <property type="entry name" value="Nucleoside_phosphorylase_sf"/>
</dbReference>
<dbReference type="EMBL" id="CP036262">
    <property type="protein sequence ID" value="QDS91453.1"/>
    <property type="molecule type" value="Genomic_DNA"/>
</dbReference>
<dbReference type="OrthoDB" id="7945729at2"/>
<dbReference type="SUPFAM" id="SSF53167">
    <property type="entry name" value="Purine and uridine phosphorylases"/>
    <property type="match status" value="1"/>
</dbReference>
<name>A0A517M985_9BACT</name>
<keyword evidence="3" id="KW-0378">Hydrolase</keyword>
<dbReference type="InterPro" id="IPR047039">
    <property type="entry name" value="AMN_phosphorylase"/>
</dbReference>
<dbReference type="GO" id="GO:0009116">
    <property type="term" value="P:nucleoside metabolic process"/>
    <property type="evidence" value="ECO:0007669"/>
    <property type="project" value="InterPro"/>
</dbReference>
<feature type="domain" description="Nucleoside phosphorylase" evidence="2">
    <location>
        <begin position="183"/>
        <end position="360"/>
    </location>
</feature>
<dbReference type="KEGG" id="rml:FF011L_01830"/>
<evidence type="ECO:0000259" key="2">
    <source>
        <dbReference type="Pfam" id="PF01048"/>
    </source>
</evidence>
<evidence type="ECO:0000256" key="1">
    <source>
        <dbReference type="SAM" id="MobiDB-lite"/>
    </source>
</evidence>
<dbReference type="CDD" id="cd17762">
    <property type="entry name" value="AMN"/>
    <property type="match status" value="1"/>
</dbReference>
<dbReference type="AlphaFoldDB" id="A0A517M985"/>
<dbReference type="PANTHER" id="PTHR43691">
    <property type="entry name" value="URIDINE PHOSPHORYLASE"/>
    <property type="match status" value="1"/>
</dbReference>
<dbReference type="Pfam" id="PF01048">
    <property type="entry name" value="PNP_UDP_1"/>
    <property type="match status" value="1"/>
</dbReference>
<keyword evidence="3" id="KW-0326">Glycosidase</keyword>
<gene>
    <name evidence="3" type="primary">amn</name>
    <name evidence="3" type="ORF">FF011L_01830</name>
</gene>
<dbReference type="EC" id="3.2.2.4" evidence="3"/>
<protein>
    <submittedName>
        <fullName evidence="3">AMP nucleosidase</fullName>
        <ecNumber evidence="3">3.2.2.4</ecNumber>
    </submittedName>
</protein>
<evidence type="ECO:0000313" key="4">
    <source>
        <dbReference type="Proteomes" id="UP000320672"/>
    </source>
</evidence>
<dbReference type="RefSeq" id="WP_145349518.1">
    <property type="nucleotide sequence ID" value="NZ_CP036262.1"/>
</dbReference>
<dbReference type="Gene3D" id="3.40.50.1580">
    <property type="entry name" value="Nucleoside phosphorylase domain"/>
    <property type="match status" value="1"/>
</dbReference>
<dbReference type="GO" id="GO:0008714">
    <property type="term" value="F:AMP nucleosidase activity"/>
    <property type="evidence" value="ECO:0007669"/>
    <property type="project" value="UniProtKB-EC"/>
</dbReference>
<dbReference type="GO" id="GO:0005829">
    <property type="term" value="C:cytosol"/>
    <property type="evidence" value="ECO:0007669"/>
    <property type="project" value="TreeGrafter"/>
</dbReference>
<reference evidence="3 4" key="1">
    <citation type="submission" date="2019-02" db="EMBL/GenBank/DDBJ databases">
        <title>Deep-cultivation of Planctomycetes and their phenomic and genomic characterization uncovers novel biology.</title>
        <authorList>
            <person name="Wiegand S."/>
            <person name="Jogler M."/>
            <person name="Boedeker C."/>
            <person name="Pinto D."/>
            <person name="Vollmers J."/>
            <person name="Rivas-Marin E."/>
            <person name="Kohn T."/>
            <person name="Peeters S.H."/>
            <person name="Heuer A."/>
            <person name="Rast P."/>
            <person name="Oberbeckmann S."/>
            <person name="Bunk B."/>
            <person name="Jeske O."/>
            <person name="Meyerdierks A."/>
            <person name="Storesund J.E."/>
            <person name="Kallscheuer N."/>
            <person name="Luecker S."/>
            <person name="Lage O.M."/>
            <person name="Pohl T."/>
            <person name="Merkel B.J."/>
            <person name="Hornburger P."/>
            <person name="Mueller R.-W."/>
            <person name="Bruemmer F."/>
            <person name="Labrenz M."/>
            <person name="Spormann A.M."/>
            <person name="Op den Camp H."/>
            <person name="Overmann J."/>
            <person name="Amann R."/>
            <person name="Jetten M.S.M."/>
            <person name="Mascher T."/>
            <person name="Medema M.H."/>
            <person name="Devos D.P."/>
            <person name="Kaster A.-K."/>
            <person name="Ovreas L."/>
            <person name="Rohde M."/>
            <person name="Galperin M.Y."/>
            <person name="Jogler C."/>
        </authorList>
    </citation>
    <scope>NUCLEOTIDE SEQUENCE [LARGE SCALE GENOMIC DNA]</scope>
    <source>
        <strain evidence="3 4">FF011L</strain>
    </source>
</reference>
<dbReference type="Proteomes" id="UP000320672">
    <property type="component" value="Chromosome"/>
</dbReference>
<organism evidence="3 4">
    <name type="scientific">Roseimaritima multifibrata</name>
    <dbReference type="NCBI Taxonomy" id="1930274"/>
    <lineage>
        <taxon>Bacteria</taxon>
        <taxon>Pseudomonadati</taxon>
        <taxon>Planctomycetota</taxon>
        <taxon>Planctomycetia</taxon>
        <taxon>Pirellulales</taxon>
        <taxon>Pirellulaceae</taxon>
        <taxon>Roseimaritima</taxon>
    </lineage>
</organism>
<dbReference type="PANTHER" id="PTHR43691:SF6">
    <property type="entry name" value="AMP NUCLEOSIDASE"/>
    <property type="match status" value="1"/>
</dbReference>
<keyword evidence="4" id="KW-1185">Reference proteome</keyword>
<dbReference type="InterPro" id="IPR000845">
    <property type="entry name" value="Nucleoside_phosphorylase_d"/>
</dbReference>
<accession>A0A517M985</accession>
<feature type="region of interest" description="Disordered" evidence="1">
    <location>
        <begin position="370"/>
        <end position="394"/>
    </location>
</feature>